<dbReference type="Proteomes" id="UP001234602">
    <property type="component" value="Unassembled WGS sequence"/>
</dbReference>
<dbReference type="AlphaFoldDB" id="A0AAW7IBC0"/>
<evidence type="ECO:0000256" key="1">
    <source>
        <dbReference type="SAM" id="MobiDB-lite"/>
    </source>
</evidence>
<dbReference type="PANTHER" id="PTHR40040">
    <property type="entry name" value="SMALL HYDROPHOBIC PROTEIN-RELATED"/>
    <property type="match status" value="1"/>
</dbReference>
<proteinExistence type="predicted"/>
<reference evidence="3" key="1">
    <citation type="submission" date="2023-06" db="EMBL/GenBank/DDBJ databases">
        <title>Comparative genomics of Bacillaceae isolates and their secondary metabolite potential.</title>
        <authorList>
            <person name="Song L."/>
            <person name="Nielsen L.J."/>
            <person name="Mohite O."/>
            <person name="Xu X."/>
            <person name="Weber T."/>
            <person name="Kovacs A.T."/>
        </authorList>
    </citation>
    <scope>NUCLEOTIDE SEQUENCE</scope>
    <source>
        <strain evidence="3">D8_B_37</strain>
    </source>
</reference>
<evidence type="ECO:0000313" key="4">
    <source>
        <dbReference type="Proteomes" id="UP001234602"/>
    </source>
</evidence>
<feature type="compositionally biased region" description="Basic and acidic residues" evidence="1">
    <location>
        <begin position="27"/>
        <end position="48"/>
    </location>
</feature>
<keyword evidence="2" id="KW-1133">Transmembrane helix</keyword>
<comment type="caution">
    <text evidence="3">The sequence shown here is derived from an EMBL/GenBank/DDBJ whole genome shotgun (WGS) entry which is preliminary data.</text>
</comment>
<feature type="compositionally biased region" description="Polar residues" evidence="1">
    <location>
        <begin position="50"/>
        <end position="68"/>
    </location>
</feature>
<dbReference type="PANTHER" id="PTHR40040:SF1">
    <property type="entry name" value="MEMBRANE PROTEIN"/>
    <property type="match status" value="1"/>
</dbReference>
<feature type="region of interest" description="Disordered" evidence="1">
    <location>
        <begin position="1"/>
        <end position="71"/>
    </location>
</feature>
<gene>
    <name evidence="3" type="ORF">QUF89_11660</name>
</gene>
<evidence type="ECO:0000313" key="3">
    <source>
        <dbReference type="EMBL" id="MDM5452840.1"/>
    </source>
</evidence>
<feature type="transmembrane region" description="Helical" evidence="2">
    <location>
        <begin position="135"/>
        <end position="156"/>
    </location>
</feature>
<name>A0AAW7IBC0_9BACI</name>
<accession>A0AAW7IBC0</accession>
<keyword evidence="2" id="KW-0472">Membrane</keyword>
<dbReference type="RefSeq" id="WP_289320053.1">
    <property type="nucleotide sequence ID" value="NZ_JAUCEY010000008.1"/>
</dbReference>
<evidence type="ECO:0000256" key="2">
    <source>
        <dbReference type="SAM" id="Phobius"/>
    </source>
</evidence>
<dbReference type="InterPro" id="IPR055338">
    <property type="entry name" value="YqfX-like"/>
</dbReference>
<organism evidence="3 4">
    <name type="scientific">Peribacillus simplex</name>
    <dbReference type="NCBI Taxonomy" id="1478"/>
    <lineage>
        <taxon>Bacteria</taxon>
        <taxon>Bacillati</taxon>
        <taxon>Bacillota</taxon>
        <taxon>Bacilli</taxon>
        <taxon>Bacillales</taxon>
        <taxon>Bacillaceae</taxon>
        <taxon>Peribacillus</taxon>
    </lineage>
</organism>
<feature type="transmembrane region" description="Helical" evidence="2">
    <location>
        <begin position="97"/>
        <end position="128"/>
    </location>
</feature>
<protein>
    <submittedName>
        <fullName evidence="3">DUF308 domain-containing protein</fullName>
    </submittedName>
</protein>
<dbReference type="EMBL" id="JAUCEY010000008">
    <property type="protein sequence ID" value="MDM5452840.1"/>
    <property type="molecule type" value="Genomic_DNA"/>
</dbReference>
<keyword evidence="2" id="KW-0812">Transmembrane</keyword>
<sequence length="157" mass="17446">MEKDQYSSIDDEMQLTKKGSEPSVVVDDQHHERYYNEDTPADDRRYESRGTITNNMDNQYNEETSAEISTPPRIREYRNNESTKADDSGNVASRGQAIGVIALIISILSLFMMPFILGVVGIIVGIVARSRGSNLGTWAIVIGAISIIVGIFILPFF</sequence>